<dbReference type="EMBL" id="UGNW01000001">
    <property type="protein sequence ID" value="STX30798.1"/>
    <property type="molecule type" value="Genomic_DNA"/>
</dbReference>
<dbReference type="Pfam" id="PF00072">
    <property type="entry name" value="Response_reg"/>
    <property type="match status" value="1"/>
</dbReference>
<keyword evidence="5" id="KW-0997">Cell inner membrane</keyword>
<sequence length="777" mass="86604">MQPLSMIQTVLENIPQLVFWKSTEGSYLGANRHFLQFVGLPSLEALIGKTDSELVASHPVIRYFGEADDQVLMHNMPHSAISRTIRHNNQALTLLMDKSPLLSETGQLIGVVGVVAVNLPHQSPAEIYLKKIIDSVPHIIFWKDIRSVYLGCNQRFASLINLTPDEIVGKSDFELNWRKEEAELFVAGDLDAMSGNAKINVEETFLQADGQVTIMLVSKVPIYDEQGTCIGVLGVSIDITDRKQLEANLQEALKAAQAANLTKTEFIANMSHDIRTPITGIIGMGKMLEDSLENAETKQYAQWLHQSGQQLLTLLNGVLDIISANNPHEDDLINDWFDLTECLNSLAQLELPTIRMKQLSLVLVIGESVPVRLYGDKHKLHRVLLNLIGNAIKFTHQGSVIVKVERVTTDLLQFQVIDTGVGIPEAQQEKVFERFYRATPSHNSQYQGHGIGLHIVQKYVELMGGKIQLTSIEGEGTTVSLIIPITKNPAQIEYLPATQVKNALLTGAELEQTHDTLPKSESDSPKVLLVEDNLIARKMAETLLKKSGCDYLSADSAEAGFQLLQTHDIDIVFTDIGLPGMDGFQFAAQIRQWEKEHNQTPRQIFALTAHAAKELNDAQINKVDQVLTKPLSCAALEEVMKKNRPNTAEAEKKSAQDLNGFNSFPLFDKEQAITQLGSEEEMLNLLNILLCKEIPESRIALQEAFTHHQWEKLERVAHKLKSGAAYCGTRRLFSACEFLEKALKNGYSPSAEPLYEQLQQVLQQTEQALSTYINEIE</sequence>
<dbReference type="CDD" id="cd16922">
    <property type="entry name" value="HATPase_EvgS-ArcB-TorS-like"/>
    <property type="match status" value="1"/>
</dbReference>
<dbReference type="CDD" id="cd00130">
    <property type="entry name" value="PAS"/>
    <property type="match status" value="1"/>
</dbReference>
<dbReference type="PROSITE" id="PS50109">
    <property type="entry name" value="HIS_KIN"/>
    <property type="match status" value="1"/>
</dbReference>
<dbReference type="SMART" id="SM00388">
    <property type="entry name" value="HisKA"/>
    <property type="match status" value="1"/>
</dbReference>
<evidence type="ECO:0000256" key="13">
    <source>
        <dbReference type="ARBA" id="ARBA00023136"/>
    </source>
</evidence>
<evidence type="ECO:0000256" key="14">
    <source>
        <dbReference type="PROSITE-ProRule" id="PRU00110"/>
    </source>
</evidence>
<dbReference type="CDD" id="cd00082">
    <property type="entry name" value="HisKA"/>
    <property type="match status" value="1"/>
</dbReference>
<dbReference type="SUPFAM" id="SSF55785">
    <property type="entry name" value="PYP-like sensor domain (PAS domain)"/>
    <property type="match status" value="2"/>
</dbReference>
<dbReference type="InterPro" id="IPR004358">
    <property type="entry name" value="Sig_transdc_His_kin-like_C"/>
</dbReference>
<dbReference type="Proteomes" id="UP000054735">
    <property type="component" value="Unassembled WGS sequence"/>
</dbReference>
<dbReference type="NCBIfam" id="TIGR00229">
    <property type="entry name" value="sensory_box"/>
    <property type="match status" value="1"/>
</dbReference>
<evidence type="ECO:0000256" key="12">
    <source>
        <dbReference type="ARBA" id="ARBA00023012"/>
    </source>
</evidence>
<evidence type="ECO:0000256" key="9">
    <source>
        <dbReference type="ARBA" id="ARBA00022777"/>
    </source>
</evidence>
<dbReference type="GO" id="GO:0009927">
    <property type="term" value="F:histidine phosphotransfer kinase activity"/>
    <property type="evidence" value="ECO:0007669"/>
    <property type="project" value="TreeGrafter"/>
</dbReference>
<evidence type="ECO:0000256" key="2">
    <source>
        <dbReference type="ARBA" id="ARBA00004429"/>
    </source>
</evidence>
<dbReference type="Gene3D" id="3.30.565.10">
    <property type="entry name" value="Histidine kinase-like ATPase, C-terminal domain"/>
    <property type="match status" value="1"/>
</dbReference>
<dbReference type="CDD" id="cd00088">
    <property type="entry name" value="HPT"/>
    <property type="match status" value="1"/>
</dbReference>
<feature type="domain" description="Histidine kinase" evidence="16">
    <location>
        <begin position="269"/>
        <end position="487"/>
    </location>
</feature>
<evidence type="ECO:0000256" key="10">
    <source>
        <dbReference type="ARBA" id="ARBA00022840"/>
    </source>
</evidence>
<keyword evidence="23" id="KW-1185">Reference proteome</keyword>
<dbReference type="InterPro" id="IPR005467">
    <property type="entry name" value="His_kinase_dom"/>
</dbReference>
<accession>A0A378I6H0</accession>
<evidence type="ECO:0000256" key="15">
    <source>
        <dbReference type="PROSITE-ProRule" id="PRU00169"/>
    </source>
</evidence>
<dbReference type="InterPro" id="IPR001610">
    <property type="entry name" value="PAC"/>
</dbReference>
<dbReference type="SMART" id="SM00448">
    <property type="entry name" value="REC"/>
    <property type="match status" value="1"/>
</dbReference>
<feature type="domain" description="HPt" evidence="20">
    <location>
        <begin position="679"/>
        <end position="772"/>
    </location>
</feature>
<feature type="domain" description="PAS" evidence="18">
    <location>
        <begin position="125"/>
        <end position="171"/>
    </location>
</feature>
<dbReference type="GO" id="GO:0000155">
    <property type="term" value="F:phosphorelay sensor kinase activity"/>
    <property type="evidence" value="ECO:0007669"/>
    <property type="project" value="InterPro"/>
</dbReference>
<dbReference type="PROSITE" id="PS50894">
    <property type="entry name" value="HPT"/>
    <property type="match status" value="1"/>
</dbReference>
<dbReference type="InterPro" id="IPR008207">
    <property type="entry name" value="Sig_transdc_His_kin_Hpt_dom"/>
</dbReference>
<dbReference type="Pfam" id="PF02518">
    <property type="entry name" value="HATPase_c"/>
    <property type="match status" value="1"/>
</dbReference>
<dbReference type="SMART" id="SM00387">
    <property type="entry name" value="HATPase_c"/>
    <property type="match status" value="1"/>
</dbReference>
<feature type="domain" description="Response regulatory" evidence="17">
    <location>
        <begin position="526"/>
        <end position="644"/>
    </location>
</feature>
<evidence type="ECO:0000259" key="16">
    <source>
        <dbReference type="PROSITE" id="PS50109"/>
    </source>
</evidence>
<feature type="domain" description="PAC" evidence="19">
    <location>
        <begin position="199"/>
        <end position="251"/>
    </location>
</feature>
<keyword evidence="12" id="KW-0902">Two-component regulatory system</keyword>
<dbReference type="SUPFAM" id="SSF47226">
    <property type="entry name" value="Histidine-containing phosphotransfer domain, HPT domain"/>
    <property type="match status" value="1"/>
</dbReference>
<dbReference type="SUPFAM" id="SSF55874">
    <property type="entry name" value="ATPase domain of HSP90 chaperone/DNA topoisomerase II/histidine kinase"/>
    <property type="match status" value="1"/>
</dbReference>
<proteinExistence type="predicted"/>
<dbReference type="InterPro" id="IPR003661">
    <property type="entry name" value="HisK_dim/P_dom"/>
</dbReference>
<keyword evidence="8" id="KW-0812">Transmembrane</keyword>
<keyword evidence="4" id="KW-1003">Cell membrane</keyword>
<evidence type="ECO:0000259" key="18">
    <source>
        <dbReference type="PROSITE" id="PS50112"/>
    </source>
</evidence>
<keyword evidence="10" id="KW-0547">Nucleotide-binding</keyword>
<evidence type="ECO:0000256" key="6">
    <source>
        <dbReference type="ARBA" id="ARBA00022553"/>
    </source>
</evidence>
<evidence type="ECO:0000259" key="17">
    <source>
        <dbReference type="PROSITE" id="PS50110"/>
    </source>
</evidence>
<dbReference type="CDD" id="cd17546">
    <property type="entry name" value="REC_hyHK_CKI1_RcsC-like"/>
    <property type="match status" value="1"/>
</dbReference>
<dbReference type="EMBL" id="LNXT01000001">
    <property type="protein sequence ID" value="KTC76039.1"/>
    <property type="molecule type" value="Genomic_DNA"/>
</dbReference>
<dbReference type="SMART" id="SM00086">
    <property type="entry name" value="PAC"/>
    <property type="match status" value="1"/>
</dbReference>
<keyword evidence="6 15" id="KW-0597">Phosphoprotein</keyword>
<protein>
    <recommendedName>
        <fullName evidence="3">histidine kinase</fullName>
        <ecNumber evidence="3">2.7.13.3</ecNumber>
    </recommendedName>
</protein>
<evidence type="ECO:0000256" key="1">
    <source>
        <dbReference type="ARBA" id="ARBA00000085"/>
    </source>
</evidence>
<evidence type="ECO:0000256" key="4">
    <source>
        <dbReference type="ARBA" id="ARBA00022475"/>
    </source>
</evidence>
<comment type="subcellular location">
    <subcellularLocation>
        <location evidence="2">Cell inner membrane</location>
        <topology evidence="2">Multi-pass membrane protein</topology>
    </subcellularLocation>
</comment>
<feature type="modified residue" description="4-aspartylphosphate" evidence="15">
    <location>
        <position position="575"/>
    </location>
</feature>
<dbReference type="SMART" id="SM00091">
    <property type="entry name" value="PAS"/>
    <property type="match status" value="2"/>
</dbReference>
<dbReference type="Pfam" id="PF00512">
    <property type="entry name" value="HisKA"/>
    <property type="match status" value="1"/>
</dbReference>
<keyword evidence="13" id="KW-0472">Membrane</keyword>
<dbReference type="Gene3D" id="3.40.50.2300">
    <property type="match status" value="1"/>
</dbReference>
<comment type="catalytic activity">
    <reaction evidence="1">
        <text>ATP + protein L-histidine = ADP + protein N-phospho-L-histidine.</text>
        <dbReference type="EC" id="2.7.13.3"/>
    </reaction>
</comment>
<dbReference type="Proteomes" id="UP000255066">
    <property type="component" value="Unassembled WGS sequence"/>
</dbReference>
<keyword evidence="7 22" id="KW-0808">Transferase</keyword>
<dbReference type="PROSITE" id="PS50112">
    <property type="entry name" value="PAS"/>
    <property type="match status" value="1"/>
</dbReference>
<dbReference type="PRINTS" id="PR00344">
    <property type="entry name" value="BCTRLSENSOR"/>
</dbReference>
<dbReference type="GO" id="GO:0005886">
    <property type="term" value="C:plasma membrane"/>
    <property type="evidence" value="ECO:0007669"/>
    <property type="project" value="UniProtKB-SubCell"/>
</dbReference>
<dbReference type="InterPro" id="IPR003594">
    <property type="entry name" value="HATPase_dom"/>
</dbReference>
<dbReference type="InterPro" id="IPR035965">
    <property type="entry name" value="PAS-like_dom_sf"/>
</dbReference>
<evidence type="ECO:0000256" key="11">
    <source>
        <dbReference type="ARBA" id="ARBA00022989"/>
    </source>
</evidence>
<dbReference type="AlphaFoldDB" id="A0A378I6H0"/>
<evidence type="ECO:0000259" key="19">
    <source>
        <dbReference type="PROSITE" id="PS50113"/>
    </source>
</evidence>
<keyword evidence="10" id="KW-0067">ATP-binding</keyword>
<dbReference type="Pfam" id="PF01627">
    <property type="entry name" value="Hpt"/>
    <property type="match status" value="1"/>
</dbReference>
<reference evidence="22 24" key="2">
    <citation type="submission" date="2018-06" db="EMBL/GenBank/DDBJ databases">
        <authorList>
            <consortium name="Pathogen Informatics"/>
            <person name="Doyle S."/>
        </authorList>
    </citation>
    <scope>NUCLEOTIDE SEQUENCE [LARGE SCALE GENOMIC DNA]</scope>
    <source>
        <strain evidence="22 24">NCTC12437</strain>
    </source>
</reference>
<dbReference type="InterPro" id="IPR036097">
    <property type="entry name" value="HisK_dim/P_sf"/>
</dbReference>
<dbReference type="InterPro" id="IPR036890">
    <property type="entry name" value="HATPase_C_sf"/>
</dbReference>
<evidence type="ECO:0000313" key="24">
    <source>
        <dbReference type="Proteomes" id="UP000255066"/>
    </source>
</evidence>
<name>A0A378I6H0_9GAMM</name>
<evidence type="ECO:0000256" key="8">
    <source>
        <dbReference type="ARBA" id="ARBA00022692"/>
    </source>
</evidence>
<dbReference type="FunFam" id="3.30.565.10:FF:000010">
    <property type="entry name" value="Sensor histidine kinase RcsC"/>
    <property type="match status" value="1"/>
</dbReference>
<dbReference type="InterPro" id="IPR000700">
    <property type="entry name" value="PAS-assoc_C"/>
</dbReference>
<evidence type="ECO:0000313" key="23">
    <source>
        <dbReference type="Proteomes" id="UP000054735"/>
    </source>
</evidence>
<dbReference type="PANTHER" id="PTHR43047:SF72">
    <property type="entry name" value="OSMOSENSING HISTIDINE PROTEIN KINASE SLN1"/>
    <property type="match status" value="1"/>
</dbReference>
<dbReference type="RefSeq" id="WP_058522233.1">
    <property type="nucleotide sequence ID" value="NZ_LNXT01000001.1"/>
</dbReference>
<evidence type="ECO:0000256" key="3">
    <source>
        <dbReference type="ARBA" id="ARBA00012438"/>
    </source>
</evidence>
<dbReference type="InterPro" id="IPR013656">
    <property type="entry name" value="PAS_4"/>
</dbReference>
<dbReference type="Gene3D" id="3.30.450.20">
    <property type="entry name" value="PAS domain"/>
    <property type="match status" value="2"/>
</dbReference>
<dbReference type="InterPro" id="IPR011006">
    <property type="entry name" value="CheY-like_superfamily"/>
</dbReference>
<evidence type="ECO:0000259" key="20">
    <source>
        <dbReference type="PROSITE" id="PS50894"/>
    </source>
</evidence>
<dbReference type="Pfam" id="PF08448">
    <property type="entry name" value="PAS_4"/>
    <property type="match status" value="2"/>
</dbReference>
<organism evidence="22 24">
    <name type="scientific">Legionella birminghamensis</name>
    <dbReference type="NCBI Taxonomy" id="28083"/>
    <lineage>
        <taxon>Bacteria</taxon>
        <taxon>Pseudomonadati</taxon>
        <taxon>Pseudomonadota</taxon>
        <taxon>Gammaproteobacteria</taxon>
        <taxon>Legionellales</taxon>
        <taxon>Legionellaceae</taxon>
        <taxon>Legionella</taxon>
    </lineage>
</organism>
<keyword evidence="9 22" id="KW-0418">Kinase</keyword>
<gene>
    <name evidence="22" type="primary">arcB_2</name>
    <name evidence="21" type="ORF">Lbir_0108</name>
    <name evidence="22" type="ORF">NCTC12437_00561</name>
</gene>
<dbReference type="PANTHER" id="PTHR43047">
    <property type="entry name" value="TWO-COMPONENT HISTIDINE PROTEIN KINASE"/>
    <property type="match status" value="1"/>
</dbReference>
<dbReference type="PROSITE" id="PS50110">
    <property type="entry name" value="RESPONSE_REGULATORY"/>
    <property type="match status" value="1"/>
</dbReference>
<dbReference type="SUPFAM" id="SSF47384">
    <property type="entry name" value="Homodimeric domain of signal transducing histidine kinase"/>
    <property type="match status" value="1"/>
</dbReference>
<evidence type="ECO:0000313" key="22">
    <source>
        <dbReference type="EMBL" id="STX30798.1"/>
    </source>
</evidence>
<dbReference type="InterPro" id="IPR036641">
    <property type="entry name" value="HPT_dom_sf"/>
</dbReference>
<dbReference type="EC" id="2.7.13.3" evidence="3"/>
<reference evidence="21 23" key="1">
    <citation type="submission" date="2015-11" db="EMBL/GenBank/DDBJ databases">
        <title>Genomic analysis of 38 Legionella species identifies large and diverse effector repertoires.</title>
        <authorList>
            <person name="Burstein D."/>
            <person name="Amaro F."/>
            <person name="Zusman T."/>
            <person name="Lifshitz Z."/>
            <person name="Cohen O."/>
            <person name="Gilbert J.A."/>
            <person name="Pupko T."/>
            <person name="Shuman H.A."/>
            <person name="Segal G."/>
        </authorList>
    </citation>
    <scope>NUCLEOTIDE SEQUENCE [LARGE SCALE GENOMIC DNA]</scope>
    <source>
        <strain evidence="21 23">CDC#1407-AL-14</strain>
    </source>
</reference>
<dbReference type="SUPFAM" id="SSF52172">
    <property type="entry name" value="CheY-like"/>
    <property type="match status" value="1"/>
</dbReference>
<evidence type="ECO:0000313" key="21">
    <source>
        <dbReference type="EMBL" id="KTC76039.1"/>
    </source>
</evidence>
<keyword evidence="11" id="KW-1133">Transmembrane helix</keyword>
<dbReference type="STRING" id="28083.Lbir_0108"/>
<feature type="modified residue" description="Phosphohistidine" evidence="14">
    <location>
        <position position="718"/>
    </location>
</feature>
<dbReference type="Gene3D" id="1.10.287.130">
    <property type="match status" value="1"/>
</dbReference>
<evidence type="ECO:0000256" key="5">
    <source>
        <dbReference type="ARBA" id="ARBA00022519"/>
    </source>
</evidence>
<dbReference type="InterPro" id="IPR000014">
    <property type="entry name" value="PAS"/>
</dbReference>
<dbReference type="PROSITE" id="PS50113">
    <property type="entry name" value="PAC"/>
    <property type="match status" value="1"/>
</dbReference>
<evidence type="ECO:0000256" key="7">
    <source>
        <dbReference type="ARBA" id="ARBA00022679"/>
    </source>
</evidence>
<dbReference type="Gene3D" id="1.20.120.160">
    <property type="entry name" value="HPT domain"/>
    <property type="match status" value="1"/>
</dbReference>
<dbReference type="InterPro" id="IPR001789">
    <property type="entry name" value="Sig_transdc_resp-reg_receiver"/>
</dbReference>
<dbReference type="SMART" id="SM00073">
    <property type="entry name" value="HPT"/>
    <property type="match status" value="1"/>
</dbReference>